<evidence type="ECO:0000313" key="2">
    <source>
        <dbReference type="Proteomes" id="UP000067711"/>
    </source>
</evidence>
<proteinExistence type="predicted"/>
<organism evidence="1 2">
    <name type="scientific">Burkholderia mayonis</name>
    <dbReference type="NCBI Taxonomy" id="1385591"/>
    <lineage>
        <taxon>Bacteria</taxon>
        <taxon>Pseudomonadati</taxon>
        <taxon>Pseudomonadota</taxon>
        <taxon>Betaproteobacteria</taxon>
        <taxon>Burkholderiales</taxon>
        <taxon>Burkholderiaceae</taxon>
        <taxon>Burkholderia</taxon>
        <taxon>pseudomallei group</taxon>
    </lineage>
</organism>
<evidence type="ECO:0000313" key="1">
    <source>
        <dbReference type="EMBL" id="AOJ10372.1"/>
    </source>
</evidence>
<dbReference type="EMBL" id="CP013389">
    <property type="protein sequence ID" value="AOJ10372.1"/>
    <property type="molecule type" value="Genomic_DNA"/>
</dbReference>
<accession>A0A1B4G379</accession>
<name>A0A1B4G379_9BURK</name>
<reference evidence="1 2" key="1">
    <citation type="submission" date="2015-12" db="EMBL/GenBank/DDBJ databases">
        <title>Diversity of Burkholderia near neighbor genomes.</title>
        <authorList>
            <person name="Sahl J."/>
            <person name="Wagner D."/>
            <person name="Keim P."/>
        </authorList>
    </citation>
    <scope>NUCLEOTIDE SEQUENCE [LARGE SCALE GENOMIC DNA]</scope>
    <source>
        <strain evidence="1 2">BDU8</strain>
    </source>
</reference>
<dbReference type="AlphaFoldDB" id="A0A1B4G379"/>
<dbReference type="Proteomes" id="UP000067711">
    <property type="component" value="Chromosome 1"/>
</dbReference>
<gene>
    <name evidence="1" type="ORF">WS71_24500</name>
</gene>
<protein>
    <submittedName>
        <fullName evidence="1">Uncharacterized protein</fullName>
    </submittedName>
</protein>
<sequence length="112" mass="13210">MEIDSKIILTLLDRLDSYECIREEMQRYMAVQAEELEKAKTSNQANQKLAHVCTFIDALKIADDVFEQYRQDQPKWWRRMDGTPILNDVAVRMAEAYIGLLSNFEHEKRDGR</sequence>